<dbReference type="Gene3D" id="1.10.8.270">
    <property type="entry name" value="putative rabgap domain of human tbc1 domain family member 14 like domains"/>
    <property type="match status" value="1"/>
</dbReference>
<dbReference type="GO" id="GO:0005096">
    <property type="term" value="F:GTPase activator activity"/>
    <property type="evidence" value="ECO:0007669"/>
    <property type="project" value="UniProtKB-KW"/>
</dbReference>
<dbReference type="GeneID" id="42006712"/>
<feature type="region of interest" description="Disordered" evidence="2">
    <location>
        <begin position="156"/>
        <end position="212"/>
    </location>
</feature>
<evidence type="ECO:0000256" key="1">
    <source>
        <dbReference type="ARBA" id="ARBA00022468"/>
    </source>
</evidence>
<comment type="caution">
    <text evidence="4">The sequence shown here is derived from an EMBL/GenBank/DDBJ whole genome shotgun (WGS) entry which is preliminary data.</text>
</comment>
<dbReference type="RefSeq" id="XP_031022620.1">
    <property type="nucleotide sequence ID" value="XM_031171415.1"/>
</dbReference>
<organism evidence="4 5">
    <name type="scientific">Synchytrium microbalum</name>
    <dbReference type="NCBI Taxonomy" id="1806994"/>
    <lineage>
        <taxon>Eukaryota</taxon>
        <taxon>Fungi</taxon>
        <taxon>Fungi incertae sedis</taxon>
        <taxon>Chytridiomycota</taxon>
        <taxon>Chytridiomycota incertae sedis</taxon>
        <taxon>Chytridiomycetes</taxon>
        <taxon>Synchytriales</taxon>
        <taxon>Synchytriaceae</taxon>
        <taxon>Synchytrium</taxon>
    </lineage>
</organism>
<reference evidence="4 5" key="1">
    <citation type="journal article" date="2019" name="Sci. Rep.">
        <title>Comparative genomics of chytrid fungi reveal insights into the obligate biotrophic and pathogenic lifestyle of Synchytrium endobioticum.</title>
        <authorList>
            <person name="van de Vossenberg B.T.L.H."/>
            <person name="Warris S."/>
            <person name="Nguyen H.D.T."/>
            <person name="van Gent-Pelzer M.P.E."/>
            <person name="Joly D.L."/>
            <person name="van de Geest H.C."/>
            <person name="Bonants P.J.M."/>
            <person name="Smith D.S."/>
            <person name="Levesque C.A."/>
            <person name="van der Lee T.A.J."/>
        </authorList>
    </citation>
    <scope>NUCLEOTIDE SEQUENCE [LARGE SCALE GENOMIC DNA]</scope>
    <source>
        <strain evidence="4 5">JEL517</strain>
    </source>
</reference>
<dbReference type="PANTHER" id="PTHR22957">
    <property type="entry name" value="TBC1 DOMAIN FAMILY MEMBER GTPASE-ACTIVATING PROTEIN"/>
    <property type="match status" value="1"/>
</dbReference>
<feature type="compositionally biased region" description="Basic and acidic residues" evidence="2">
    <location>
        <begin position="190"/>
        <end position="202"/>
    </location>
</feature>
<accession>A0A507C0P4</accession>
<sequence>MDNQDDSTDVRKPMSLPDTLDPAEHPTVLIIALHAFADILQICLEALVIDDTNVDDDTNSNAIDFDMLARFSRITHLVRSVAVHYLTRPILGPIVRRVFRQTIHQPPTDQDIIATYDQYSPSRVLMAQIVSELQALDLKDARKRDLPNDYLSVMASSTRQSSIGNRQPSIASSDGPIDTSGLRRRLKNTAIRDMDDTSKSEEDNSDDGDDLDSATQIKTALSAATSFDIQSLISARQDDVKDDLQPSTWEFTMPRPKRQLPMTESEFTSLRSGSLEAFRNRIFSGGCIPQIRLRAWKYLLYYLPWHYSQDECDFAEQVKTEKYSELKADWIARLTQMDEETLSESAATTKVASLDPDVQTVRESYHRIEKDVLRTDRSMSFFAAVGIRKLEHPTTDSYKPNNLEKLRDVLMTYACCGSEGLGYVQGMSDLCSPLLNTMDGDEAATYWCMVEFMKQMKDNFRKDGAGMRSQLESMEKLILVADKPLHDHLDKTGSTNMFFIFRFILVYFKREFDFEETLLLWECIWANPYCRDFHLLVAFAIIEAHRDVIMRYLRSPDEVLKYMNSLSGRIDVHAALEQAHLAAILLQERARAHGELPAGEFRLGPVLDALISSESLI</sequence>
<evidence type="ECO:0000259" key="3">
    <source>
        <dbReference type="PROSITE" id="PS50086"/>
    </source>
</evidence>
<dbReference type="AlphaFoldDB" id="A0A507C0P4"/>
<dbReference type="Gene3D" id="1.10.472.80">
    <property type="entry name" value="Ypt/Rab-GAP domain of gyp1p, domain 3"/>
    <property type="match status" value="1"/>
</dbReference>
<dbReference type="Pfam" id="PF00566">
    <property type="entry name" value="RabGAP-TBC"/>
    <property type="match status" value="1"/>
</dbReference>
<gene>
    <name evidence="4" type="ORF">SmJEL517_g05489</name>
</gene>
<dbReference type="InterPro" id="IPR000195">
    <property type="entry name" value="Rab-GAP-TBC_dom"/>
</dbReference>
<dbReference type="PANTHER" id="PTHR22957:SF502">
    <property type="entry name" value="SMALL G PROTEIN SIGNALING MODULATOR 2-RELATED"/>
    <property type="match status" value="1"/>
</dbReference>
<dbReference type="EMBL" id="QEAO01000051">
    <property type="protein sequence ID" value="TPX31103.1"/>
    <property type="molecule type" value="Genomic_DNA"/>
</dbReference>
<keyword evidence="5" id="KW-1185">Reference proteome</keyword>
<evidence type="ECO:0000256" key="2">
    <source>
        <dbReference type="SAM" id="MobiDB-lite"/>
    </source>
</evidence>
<name>A0A507C0P4_9FUNG</name>
<protein>
    <recommendedName>
        <fullName evidence="3">Rab-GAP TBC domain-containing protein</fullName>
    </recommendedName>
</protein>
<keyword evidence="1" id="KW-0343">GTPase activation</keyword>
<evidence type="ECO:0000313" key="5">
    <source>
        <dbReference type="Proteomes" id="UP000319731"/>
    </source>
</evidence>
<feature type="compositionally biased region" description="Polar residues" evidence="2">
    <location>
        <begin position="156"/>
        <end position="172"/>
    </location>
</feature>
<dbReference type="STRING" id="1806994.A0A507C0P4"/>
<evidence type="ECO:0000313" key="4">
    <source>
        <dbReference type="EMBL" id="TPX31103.1"/>
    </source>
</evidence>
<feature type="compositionally biased region" description="Acidic residues" evidence="2">
    <location>
        <begin position="203"/>
        <end position="212"/>
    </location>
</feature>
<feature type="domain" description="Rab-GAP TBC" evidence="3">
    <location>
        <begin position="286"/>
        <end position="528"/>
    </location>
</feature>
<dbReference type="PROSITE" id="PS50086">
    <property type="entry name" value="TBC_RABGAP"/>
    <property type="match status" value="1"/>
</dbReference>
<dbReference type="OrthoDB" id="10264062at2759"/>
<dbReference type="SUPFAM" id="SSF47923">
    <property type="entry name" value="Ypt/Rab-GAP domain of gyp1p"/>
    <property type="match status" value="2"/>
</dbReference>
<proteinExistence type="predicted"/>
<dbReference type="InterPro" id="IPR035969">
    <property type="entry name" value="Rab-GAP_TBC_sf"/>
</dbReference>
<dbReference type="SMART" id="SM00164">
    <property type="entry name" value="TBC"/>
    <property type="match status" value="1"/>
</dbReference>
<dbReference type="Proteomes" id="UP000319731">
    <property type="component" value="Unassembled WGS sequence"/>
</dbReference>